<feature type="transmembrane region" description="Helical" evidence="1">
    <location>
        <begin position="203"/>
        <end position="219"/>
    </location>
</feature>
<keyword evidence="1" id="KW-1133">Transmembrane helix</keyword>
<dbReference type="STRING" id="1116472.MGMO_42c00090"/>
<accession>V5BHZ6</accession>
<evidence type="ECO:0000313" key="3">
    <source>
        <dbReference type="Proteomes" id="UP000017842"/>
    </source>
</evidence>
<organism evidence="2 3">
    <name type="scientific">Methyloglobulus morosus KoM1</name>
    <dbReference type="NCBI Taxonomy" id="1116472"/>
    <lineage>
        <taxon>Bacteria</taxon>
        <taxon>Pseudomonadati</taxon>
        <taxon>Pseudomonadota</taxon>
        <taxon>Gammaproteobacteria</taxon>
        <taxon>Methylococcales</taxon>
        <taxon>Methylococcaceae</taxon>
        <taxon>Methyloglobulus</taxon>
    </lineage>
</organism>
<keyword evidence="1" id="KW-0812">Transmembrane</keyword>
<comment type="caution">
    <text evidence="2">The sequence shown here is derived from an EMBL/GenBank/DDBJ whole genome shotgun (WGS) entry which is preliminary data.</text>
</comment>
<sequence length="220" mass="24859">MNHSMSIPFVVKSAVAVISMVKENEWTEGISGPSERLINFKIKIAPDFDLLTKEGASLKDVECSLTVKNGDYYNEHTDANKAIGVFVYRKHEDEYSSDEENIFASVVIDDSFFSELFSLVLSGRSPQKIMIYARDLEYGRDFEGQDAVLDTSRKNGINLVDIVTFEMASVVENLKFIEGESASFESKILDLMRSFKSLIHKELALYRFAFVIIIGLLLLK</sequence>
<reference evidence="2 3" key="1">
    <citation type="journal article" date="2013" name="Genome Announc.">
        <title>Draft Genome Sequence of the Methanotrophic Gammaproteobacterium Methyloglobulus morosus DSM 22980 Strain KoM1.</title>
        <authorList>
            <person name="Poehlein A."/>
            <person name="Deutzmann J.S."/>
            <person name="Daniel R."/>
            <person name="Simeonova D.D."/>
        </authorList>
    </citation>
    <scope>NUCLEOTIDE SEQUENCE [LARGE SCALE GENOMIC DNA]</scope>
    <source>
        <strain evidence="2 3">KoM1</strain>
    </source>
</reference>
<proteinExistence type="predicted"/>
<keyword evidence="3" id="KW-1185">Reference proteome</keyword>
<evidence type="ECO:0000313" key="2">
    <source>
        <dbReference type="EMBL" id="ESS72930.1"/>
    </source>
</evidence>
<keyword evidence="1" id="KW-0472">Membrane</keyword>
<name>V5BHZ6_9GAMM</name>
<dbReference type="AlphaFoldDB" id="V5BHZ6"/>
<gene>
    <name evidence="2" type="ORF">MGMO_42c00090</name>
</gene>
<dbReference type="RefSeq" id="WP_023494070.1">
    <property type="nucleotide sequence ID" value="NZ_AYLO01000041.1"/>
</dbReference>
<protein>
    <submittedName>
        <fullName evidence="2">Uncharacterized protein</fullName>
    </submittedName>
</protein>
<dbReference type="Proteomes" id="UP000017842">
    <property type="component" value="Unassembled WGS sequence"/>
</dbReference>
<evidence type="ECO:0000256" key="1">
    <source>
        <dbReference type="SAM" id="Phobius"/>
    </source>
</evidence>
<dbReference type="EMBL" id="AYLO01000041">
    <property type="protein sequence ID" value="ESS72930.1"/>
    <property type="molecule type" value="Genomic_DNA"/>
</dbReference>